<organism evidence="1 2">
    <name type="scientific">Oidiodendron maius (strain Zn)</name>
    <dbReference type="NCBI Taxonomy" id="913774"/>
    <lineage>
        <taxon>Eukaryota</taxon>
        <taxon>Fungi</taxon>
        <taxon>Dikarya</taxon>
        <taxon>Ascomycota</taxon>
        <taxon>Pezizomycotina</taxon>
        <taxon>Leotiomycetes</taxon>
        <taxon>Leotiomycetes incertae sedis</taxon>
        <taxon>Myxotrichaceae</taxon>
        <taxon>Oidiodendron</taxon>
    </lineage>
</organism>
<sequence length="600" mass="68885">MNTLQKQSPHNLIKDYNIHFDGPIDQDQWPPAHFQTFSNIQKLGRTGFVAFRESITIDSEDKPWRGQTRRRAERIVNLAKICREGRKNEPGWRLSVESEILARFTIEVACRRCRARLWRSELEATASSLDRFSESLEERQKKRIPCSCRPGKRGVDGYGVNLLFDDRAEEGIILESALQSVMQKKEQKPDRVYGLRMTKRLERLLKWTEDKRAAAAGKMIGETIKSTPFRPDGDPLVFPFLALEAKSEKGKDSFSDVETQTAFVIRSLLELQEDLRKAAGEDSEWESGPLVWFLANKGEQWRVAAAYIEYQNGVRHYRIVDLWDGRIISTDGALQLLLIVDYIFDWARDIYREAIVEELRSLAATNSTSLGNDSNVFSLQDHIDFLSELPLIHELSEDEDNDSMNPNQITEISNQDHLRAFDSQTGVLRDVSYIRSRFLALHITEDNLSVLMKSMTTPEKAQKTAESILRCLRDSWRVTREAIDTIELRWTGKDRENMSLYSPKKVFFITVTVSAYLSPDWEQTRELCCLAVSEGVLEELFQHANLKNNGRFPPLDSPWVNDDKFVSMFEGYLTMSVKDTLFAAISRACVSTKIFANPAK</sequence>
<protein>
    <submittedName>
        <fullName evidence="1">Uncharacterized protein</fullName>
    </submittedName>
</protein>
<accession>A0A0C3CVW6</accession>
<dbReference type="AlphaFoldDB" id="A0A0C3CVW6"/>
<reference evidence="1 2" key="1">
    <citation type="submission" date="2014-04" db="EMBL/GenBank/DDBJ databases">
        <authorList>
            <consortium name="DOE Joint Genome Institute"/>
            <person name="Kuo A."/>
            <person name="Martino E."/>
            <person name="Perotto S."/>
            <person name="Kohler A."/>
            <person name="Nagy L.G."/>
            <person name="Floudas D."/>
            <person name="Copeland A."/>
            <person name="Barry K.W."/>
            <person name="Cichocki N."/>
            <person name="Veneault-Fourrey C."/>
            <person name="LaButti K."/>
            <person name="Lindquist E.A."/>
            <person name="Lipzen A."/>
            <person name="Lundell T."/>
            <person name="Morin E."/>
            <person name="Murat C."/>
            <person name="Sun H."/>
            <person name="Tunlid A."/>
            <person name="Henrissat B."/>
            <person name="Grigoriev I.V."/>
            <person name="Hibbett D.S."/>
            <person name="Martin F."/>
            <person name="Nordberg H.P."/>
            <person name="Cantor M.N."/>
            <person name="Hua S.X."/>
        </authorList>
    </citation>
    <scope>NUCLEOTIDE SEQUENCE [LARGE SCALE GENOMIC DNA]</scope>
    <source>
        <strain evidence="1 2">Zn</strain>
    </source>
</reference>
<name>A0A0C3CVW6_OIDMZ</name>
<dbReference type="EMBL" id="KN832874">
    <property type="protein sequence ID" value="KIN03109.1"/>
    <property type="molecule type" value="Genomic_DNA"/>
</dbReference>
<feature type="non-terminal residue" evidence="1">
    <location>
        <position position="600"/>
    </location>
</feature>
<dbReference type="Proteomes" id="UP000054321">
    <property type="component" value="Unassembled WGS sequence"/>
</dbReference>
<dbReference type="OrthoDB" id="3538597at2759"/>
<evidence type="ECO:0000313" key="2">
    <source>
        <dbReference type="Proteomes" id="UP000054321"/>
    </source>
</evidence>
<dbReference type="STRING" id="913774.A0A0C3CVW6"/>
<dbReference type="HOGENOM" id="CLU_005168_2_0_1"/>
<evidence type="ECO:0000313" key="1">
    <source>
        <dbReference type="EMBL" id="KIN03109.1"/>
    </source>
</evidence>
<keyword evidence="2" id="KW-1185">Reference proteome</keyword>
<reference evidence="2" key="2">
    <citation type="submission" date="2015-01" db="EMBL/GenBank/DDBJ databases">
        <title>Evolutionary Origins and Diversification of the Mycorrhizal Mutualists.</title>
        <authorList>
            <consortium name="DOE Joint Genome Institute"/>
            <consortium name="Mycorrhizal Genomics Consortium"/>
            <person name="Kohler A."/>
            <person name="Kuo A."/>
            <person name="Nagy L.G."/>
            <person name="Floudas D."/>
            <person name="Copeland A."/>
            <person name="Barry K.W."/>
            <person name="Cichocki N."/>
            <person name="Veneault-Fourrey C."/>
            <person name="LaButti K."/>
            <person name="Lindquist E.A."/>
            <person name="Lipzen A."/>
            <person name="Lundell T."/>
            <person name="Morin E."/>
            <person name="Murat C."/>
            <person name="Riley R."/>
            <person name="Ohm R."/>
            <person name="Sun H."/>
            <person name="Tunlid A."/>
            <person name="Henrissat B."/>
            <person name="Grigoriev I.V."/>
            <person name="Hibbett D.S."/>
            <person name="Martin F."/>
        </authorList>
    </citation>
    <scope>NUCLEOTIDE SEQUENCE [LARGE SCALE GENOMIC DNA]</scope>
    <source>
        <strain evidence="2">Zn</strain>
    </source>
</reference>
<gene>
    <name evidence="1" type="ORF">OIDMADRAFT_195711</name>
</gene>
<proteinExistence type="predicted"/>
<dbReference type="InParanoid" id="A0A0C3CVW6"/>